<dbReference type="Pfam" id="PF00528">
    <property type="entry name" value="BPD_transp_1"/>
    <property type="match status" value="1"/>
</dbReference>
<accession>A0A6H9YQU5</accession>
<dbReference type="Proteomes" id="UP000468735">
    <property type="component" value="Unassembled WGS sequence"/>
</dbReference>
<evidence type="ECO:0000256" key="1">
    <source>
        <dbReference type="ARBA" id="ARBA00004651"/>
    </source>
</evidence>
<evidence type="ECO:0000256" key="7">
    <source>
        <dbReference type="RuleBase" id="RU363032"/>
    </source>
</evidence>
<protein>
    <submittedName>
        <fullName evidence="9">ABC transporter permease</fullName>
    </submittedName>
</protein>
<keyword evidence="5 7" id="KW-1133">Transmembrane helix</keyword>
<evidence type="ECO:0000256" key="6">
    <source>
        <dbReference type="ARBA" id="ARBA00023136"/>
    </source>
</evidence>
<dbReference type="AlphaFoldDB" id="A0A6H9YQU5"/>
<keyword evidence="4 7" id="KW-0812">Transmembrane</keyword>
<evidence type="ECO:0000256" key="4">
    <source>
        <dbReference type="ARBA" id="ARBA00022692"/>
    </source>
</evidence>
<feature type="transmembrane region" description="Helical" evidence="7">
    <location>
        <begin position="93"/>
        <end position="114"/>
    </location>
</feature>
<sequence length="257" mass="27532">MRQRLIRGGLGVLAFLALAEAATRFGIIQSKVLPPMSAVVKAAVLLAGDTGFLQDVGATLYVWVIGMLLTVAVGVPLGVLLGSLRRVDQAFRAILEFLRPIPSVALVPLVIVIAQSDFRMKAIVIFYAALWPVLINTMYGMREVDSLAKETLRSYGFGRISVLWRVALPHSMPFIATGVRMAASVGLILAVSAELLAGGTHGIGVFILQASSGTDMIDEVLAAALWAGAIGLVVNQVLVQLERSMFRWHVVRTEAAL</sequence>
<feature type="transmembrane region" description="Helical" evidence="7">
    <location>
        <begin position="120"/>
        <end position="141"/>
    </location>
</feature>
<gene>
    <name evidence="9" type="ORF">F8566_28880</name>
</gene>
<dbReference type="RefSeq" id="WP_151564984.1">
    <property type="nucleotide sequence ID" value="NZ_WBMT01000014.1"/>
</dbReference>
<evidence type="ECO:0000256" key="2">
    <source>
        <dbReference type="ARBA" id="ARBA00022448"/>
    </source>
</evidence>
<feature type="transmembrane region" description="Helical" evidence="7">
    <location>
        <begin position="220"/>
        <end position="239"/>
    </location>
</feature>
<keyword evidence="6 7" id="KW-0472">Membrane</keyword>
<keyword evidence="10" id="KW-1185">Reference proteome</keyword>
<dbReference type="Gene3D" id="1.10.3720.10">
    <property type="entry name" value="MetI-like"/>
    <property type="match status" value="1"/>
</dbReference>
<feature type="transmembrane region" description="Helical" evidence="7">
    <location>
        <begin position="185"/>
        <end position="208"/>
    </location>
</feature>
<evidence type="ECO:0000313" key="10">
    <source>
        <dbReference type="Proteomes" id="UP000468735"/>
    </source>
</evidence>
<comment type="similarity">
    <text evidence="7">Belongs to the binding-protein-dependent transport system permease family.</text>
</comment>
<evidence type="ECO:0000313" key="9">
    <source>
        <dbReference type="EMBL" id="KAB2345273.1"/>
    </source>
</evidence>
<dbReference type="InterPro" id="IPR000515">
    <property type="entry name" value="MetI-like"/>
</dbReference>
<evidence type="ECO:0000256" key="5">
    <source>
        <dbReference type="ARBA" id="ARBA00022989"/>
    </source>
</evidence>
<feature type="domain" description="ABC transmembrane type-1" evidence="8">
    <location>
        <begin position="56"/>
        <end position="238"/>
    </location>
</feature>
<keyword evidence="3" id="KW-1003">Cell membrane</keyword>
<dbReference type="CDD" id="cd06261">
    <property type="entry name" value="TM_PBP2"/>
    <property type="match status" value="1"/>
</dbReference>
<reference evidence="9 10" key="1">
    <citation type="submission" date="2019-09" db="EMBL/GenBank/DDBJ databases">
        <title>Actinomadura physcomitrii sp. nov., a novel actinomycete isolated from moss [Physcomitrium sphaericum (Ludw) Fuernr].</title>
        <authorList>
            <person name="Zhuang X."/>
            <person name="Liu C."/>
        </authorList>
    </citation>
    <scope>NUCLEOTIDE SEQUENCE [LARGE SCALE GENOMIC DNA]</scope>
    <source>
        <strain evidence="9 10">HMC1</strain>
    </source>
</reference>
<organism evidence="9 10">
    <name type="scientific">Actinomadura rudentiformis</name>
    <dbReference type="NCBI Taxonomy" id="359158"/>
    <lineage>
        <taxon>Bacteria</taxon>
        <taxon>Bacillati</taxon>
        <taxon>Actinomycetota</taxon>
        <taxon>Actinomycetes</taxon>
        <taxon>Streptosporangiales</taxon>
        <taxon>Thermomonosporaceae</taxon>
        <taxon>Actinomadura</taxon>
    </lineage>
</organism>
<dbReference type="SUPFAM" id="SSF161098">
    <property type="entry name" value="MetI-like"/>
    <property type="match status" value="1"/>
</dbReference>
<dbReference type="OrthoDB" id="5458199at2"/>
<dbReference type="PANTHER" id="PTHR30151">
    <property type="entry name" value="ALKANE SULFONATE ABC TRANSPORTER-RELATED, MEMBRANE SUBUNIT"/>
    <property type="match status" value="1"/>
</dbReference>
<dbReference type="InterPro" id="IPR035906">
    <property type="entry name" value="MetI-like_sf"/>
</dbReference>
<dbReference type="GO" id="GO:0005886">
    <property type="term" value="C:plasma membrane"/>
    <property type="evidence" value="ECO:0007669"/>
    <property type="project" value="UniProtKB-SubCell"/>
</dbReference>
<dbReference type="PANTHER" id="PTHR30151:SF0">
    <property type="entry name" value="ABC TRANSPORTER PERMEASE PROTEIN MJ0413-RELATED"/>
    <property type="match status" value="1"/>
</dbReference>
<comment type="subcellular location">
    <subcellularLocation>
        <location evidence="1 7">Cell membrane</location>
        <topology evidence="1 7">Multi-pass membrane protein</topology>
    </subcellularLocation>
</comment>
<comment type="caution">
    <text evidence="9">The sequence shown here is derived from an EMBL/GenBank/DDBJ whole genome shotgun (WGS) entry which is preliminary data.</text>
</comment>
<evidence type="ECO:0000256" key="3">
    <source>
        <dbReference type="ARBA" id="ARBA00022475"/>
    </source>
</evidence>
<dbReference type="GO" id="GO:0055085">
    <property type="term" value="P:transmembrane transport"/>
    <property type="evidence" value="ECO:0007669"/>
    <property type="project" value="InterPro"/>
</dbReference>
<dbReference type="EMBL" id="WBMT01000014">
    <property type="protein sequence ID" value="KAB2345273.1"/>
    <property type="molecule type" value="Genomic_DNA"/>
</dbReference>
<evidence type="ECO:0000259" key="8">
    <source>
        <dbReference type="PROSITE" id="PS50928"/>
    </source>
</evidence>
<proteinExistence type="inferred from homology"/>
<keyword evidence="2 7" id="KW-0813">Transport</keyword>
<name>A0A6H9YQU5_9ACTN</name>
<feature type="transmembrane region" description="Helical" evidence="7">
    <location>
        <begin position="60"/>
        <end position="81"/>
    </location>
</feature>
<dbReference type="PROSITE" id="PS50928">
    <property type="entry name" value="ABC_TM1"/>
    <property type="match status" value="1"/>
</dbReference>